<dbReference type="AlphaFoldDB" id="A0A5J4ZEY1"/>
<dbReference type="EMBL" id="CM018051">
    <property type="protein sequence ID" value="KAA8516326.1"/>
    <property type="molecule type" value="Genomic_DNA"/>
</dbReference>
<sequence>MLSWIRELALYPCKSRISSNSIRPFWNQTLKVRKVMALSDTEFPRRKQKFLKDKFTTDRGLASKMYDQQRSVTKMSRGQLSHASSVSCLLNTADCTESFNQKIILSPHSSGSVLTFEDNILGNHVASDFSCLNSAADWGPLNKDTAPLVDSEESIDGSNPLSPERPGATLTGFG</sequence>
<evidence type="ECO:0000313" key="2">
    <source>
        <dbReference type="EMBL" id="KAA8516326.1"/>
    </source>
</evidence>
<organism evidence="2 3">
    <name type="scientific">Nyssa sinensis</name>
    <dbReference type="NCBI Taxonomy" id="561372"/>
    <lineage>
        <taxon>Eukaryota</taxon>
        <taxon>Viridiplantae</taxon>
        <taxon>Streptophyta</taxon>
        <taxon>Embryophyta</taxon>
        <taxon>Tracheophyta</taxon>
        <taxon>Spermatophyta</taxon>
        <taxon>Magnoliopsida</taxon>
        <taxon>eudicotyledons</taxon>
        <taxon>Gunneridae</taxon>
        <taxon>Pentapetalae</taxon>
        <taxon>asterids</taxon>
        <taxon>Cornales</taxon>
        <taxon>Nyssaceae</taxon>
        <taxon>Nyssa</taxon>
    </lineage>
</organism>
<evidence type="ECO:0000313" key="3">
    <source>
        <dbReference type="Proteomes" id="UP000325577"/>
    </source>
</evidence>
<reference evidence="2 3" key="1">
    <citation type="submission" date="2019-09" db="EMBL/GenBank/DDBJ databases">
        <title>A chromosome-level genome assembly of the Chinese tupelo Nyssa sinensis.</title>
        <authorList>
            <person name="Yang X."/>
            <person name="Kang M."/>
            <person name="Yang Y."/>
            <person name="Xiong H."/>
            <person name="Wang M."/>
            <person name="Zhang Z."/>
            <person name="Wang Z."/>
            <person name="Wu H."/>
            <person name="Ma T."/>
            <person name="Liu J."/>
            <person name="Xi Z."/>
        </authorList>
    </citation>
    <scope>NUCLEOTIDE SEQUENCE [LARGE SCALE GENOMIC DNA]</scope>
    <source>
        <strain evidence="2">J267</strain>
        <tissue evidence="2">Leaf</tissue>
    </source>
</reference>
<accession>A0A5J4ZEY1</accession>
<gene>
    <name evidence="2" type="ORF">F0562_016619</name>
</gene>
<name>A0A5J4ZEY1_9ASTE</name>
<keyword evidence="3" id="KW-1185">Reference proteome</keyword>
<proteinExistence type="predicted"/>
<feature type="region of interest" description="Disordered" evidence="1">
    <location>
        <begin position="143"/>
        <end position="174"/>
    </location>
</feature>
<protein>
    <submittedName>
        <fullName evidence="2">Uncharacterized protein</fullName>
    </submittedName>
</protein>
<dbReference type="Proteomes" id="UP000325577">
    <property type="component" value="Linkage Group LG8"/>
</dbReference>
<evidence type="ECO:0000256" key="1">
    <source>
        <dbReference type="SAM" id="MobiDB-lite"/>
    </source>
</evidence>